<evidence type="ECO:0000259" key="1">
    <source>
        <dbReference type="Pfam" id="PF06172"/>
    </source>
</evidence>
<dbReference type="AlphaFoldDB" id="A0A660CEL7"/>
<dbReference type="EMBL" id="VLJV01000001">
    <property type="protein sequence ID" value="TWH19335.1"/>
    <property type="molecule type" value="Genomic_DNA"/>
</dbReference>
<dbReference type="Proteomes" id="UP000317303">
    <property type="component" value="Unassembled WGS sequence"/>
</dbReference>
<proteinExistence type="predicted"/>
<accession>A0A660CEL7</accession>
<comment type="caution">
    <text evidence="2">The sequence shown here is derived from an EMBL/GenBank/DDBJ whole genome shotgun (WGS) entry which is preliminary data.</text>
</comment>
<dbReference type="SUPFAM" id="SSF51182">
    <property type="entry name" value="RmlC-like cupins"/>
    <property type="match status" value="1"/>
</dbReference>
<reference evidence="2 3" key="1">
    <citation type="submission" date="2019-07" db="EMBL/GenBank/DDBJ databases">
        <title>R&amp;d 2014.</title>
        <authorList>
            <person name="Klenk H.-P."/>
        </authorList>
    </citation>
    <scope>NUCLEOTIDE SEQUENCE [LARGE SCALE GENOMIC DNA]</scope>
    <source>
        <strain evidence="2 3">DSM 43194</strain>
    </source>
</reference>
<evidence type="ECO:0000313" key="3">
    <source>
        <dbReference type="Proteomes" id="UP000317303"/>
    </source>
</evidence>
<dbReference type="PANTHER" id="PTHR33387">
    <property type="entry name" value="RMLC-LIKE JELLY ROLL FOLD PROTEIN"/>
    <property type="match status" value="1"/>
</dbReference>
<protein>
    <recommendedName>
        <fullName evidence="1">DUF985 domain-containing protein</fullName>
    </recommendedName>
</protein>
<feature type="domain" description="DUF985" evidence="1">
    <location>
        <begin position="17"/>
        <end position="151"/>
    </location>
</feature>
<dbReference type="Gene3D" id="2.60.120.10">
    <property type="entry name" value="Jelly Rolls"/>
    <property type="match status" value="1"/>
</dbReference>
<dbReference type="InterPro" id="IPR039935">
    <property type="entry name" value="YML079W-like"/>
</dbReference>
<name>A0A660CEL7_9PSEU</name>
<evidence type="ECO:0000313" key="2">
    <source>
        <dbReference type="EMBL" id="TWH19335.1"/>
    </source>
</evidence>
<organism evidence="2 3">
    <name type="scientific">Prauserella rugosa</name>
    <dbReference type="NCBI Taxonomy" id="43354"/>
    <lineage>
        <taxon>Bacteria</taxon>
        <taxon>Bacillati</taxon>
        <taxon>Actinomycetota</taxon>
        <taxon>Actinomycetes</taxon>
        <taxon>Pseudonocardiales</taxon>
        <taxon>Pseudonocardiaceae</taxon>
        <taxon>Prauserella</taxon>
    </lineage>
</organism>
<dbReference type="InterPro" id="IPR011051">
    <property type="entry name" value="RmlC_Cupin_sf"/>
</dbReference>
<sequence length="155" mass="17155">MVFYAPDMSTPHRPPLAETLDLEPHPEGGWFRRTWTSGHSHRPEGYPSDRPLATGIHYLLASGEESAWHRVRSDELWLWHRGGPLTLSLGGSGERPAAEPQRYVLGPDVEQGHHLQVTVPGGVWQSARPVTDDVLVSCIVCPGFDFADFTLLPGD</sequence>
<dbReference type="CDD" id="cd06121">
    <property type="entry name" value="cupin_YML079wp"/>
    <property type="match status" value="1"/>
</dbReference>
<dbReference type="Pfam" id="PF06172">
    <property type="entry name" value="Cupin_5"/>
    <property type="match status" value="1"/>
</dbReference>
<keyword evidence="3" id="KW-1185">Reference proteome</keyword>
<dbReference type="PANTHER" id="PTHR33387:SF3">
    <property type="entry name" value="DUF985 DOMAIN-CONTAINING PROTEIN"/>
    <property type="match status" value="1"/>
</dbReference>
<dbReference type="InterPro" id="IPR009327">
    <property type="entry name" value="Cupin_DUF985"/>
</dbReference>
<gene>
    <name evidence="2" type="ORF">JD82_01158</name>
</gene>
<dbReference type="InterPro" id="IPR014710">
    <property type="entry name" value="RmlC-like_jellyroll"/>
</dbReference>